<feature type="domain" description="Teneurin-like YD-shell" evidence="6">
    <location>
        <begin position="1495"/>
        <end position="1785"/>
    </location>
</feature>
<dbReference type="NCBIfam" id="TIGR03696">
    <property type="entry name" value="Rhs_assc_core"/>
    <property type="match status" value="1"/>
</dbReference>
<feature type="compositionally biased region" description="Polar residues" evidence="5">
    <location>
        <begin position="1871"/>
        <end position="1882"/>
    </location>
</feature>
<dbReference type="InterPro" id="IPR006530">
    <property type="entry name" value="YD"/>
</dbReference>
<reference evidence="7 8" key="1">
    <citation type="submission" date="2020-08" db="EMBL/GenBank/DDBJ databases">
        <title>Genomic Encyclopedia of Type Strains, Phase IV (KMG-IV): sequencing the most valuable type-strain genomes for metagenomic binning, comparative biology and taxonomic classification.</title>
        <authorList>
            <person name="Goeker M."/>
        </authorList>
    </citation>
    <scope>NUCLEOTIDE SEQUENCE [LARGE SCALE GENOMIC DNA]</scope>
    <source>
        <strain evidence="7 8">DSM 105074</strain>
    </source>
</reference>
<dbReference type="Pfam" id="PF03534">
    <property type="entry name" value="SpvB"/>
    <property type="match status" value="1"/>
</dbReference>
<comment type="caution">
    <text evidence="7">The sequence shown here is derived from an EMBL/GenBank/DDBJ whole genome shotgun (WGS) entry which is preliminary data.</text>
</comment>
<evidence type="ECO:0000256" key="4">
    <source>
        <dbReference type="ARBA" id="ARBA00023026"/>
    </source>
</evidence>
<dbReference type="Pfam" id="PF05593">
    <property type="entry name" value="RHS_repeat"/>
    <property type="match status" value="2"/>
</dbReference>
<comment type="subcellular location">
    <subcellularLocation>
        <location evidence="1">Secreted</location>
    </subcellularLocation>
</comment>
<protein>
    <submittedName>
        <fullName evidence="7">RHS repeat-associated protein</fullName>
    </submittedName>
</protein>
<evidence type="ECO:0000256" key="5">
    <source>
        <dbReference type="SAM" id="MobiDB-lite"/>
    </source>
</evidence>
<dbReference type="EMBL" id="JACHGF010000002">
    <property type="protein sequence ID" value="MBB5282929.1"/>
    <property type="molecule type" value="Genomic_DNA"/>
</dbReference>
<dbReference type="SUPFAM" id="SSF69318">
    <property type="entry name" value="Integrin alpha N-terminal domain"/>
    <property type="match status" value="1"/>
</dbReference>
<keyword evidence="4" id="KW-0843">Virulence</keyword>
<dbReference type="InterPro" id="IPR022385">
    <property type="entry name" value="Rhs_assc_core"/>
</dbReference>
<evidence type="ECO:0000256" key="3">
    <source>
        <dbReference type="ARBA" id="ARBA00022737"/>
    </source>
</evidence>
<evidence type="ECO:0000313" key="7">
    <source>
        <dbReference type="EMBL" id="MBB5282929.1"/>
    </source>
</evidence>
<dbReference type="Gene3D" id="2.180.10.10">
    <property type="entry name" value="RHS repeat-associated core"/>
    <property type="match status" value="2"/>
</dbReference>
<dbReference type="InterPro" id="IPR031325">
    <property type="entry name" value="RHS_repeat"/>
</dbReference>
<evidence type="ECO:0000259" key="6">
    <source>
        <dbReference type="Pfam" id="PF25023"/>
    </source>
</evidence>
<proteinExistence type="predicted"/>
<dbReference type="RefSeq" id="WP_184171898.1">
    <property type="nucleotide sequence ID" value="NZ_JACHGF010000002.1"/>
</dbReference>
<dbReference type="InterPro" id="IPR050708">
    <property type="entry name" value="T6SS_VgrG/RHS"/>
</dbReference>
<keyword evidence="3" id="KW-0677">Repeat</keyword>
<dbReference type="GO" id="GO:0005576">
    <property type="term" value="C:extracellular region"/>
    <property type="evidence" value="ECO:0007669"/>
    <property type="project" value="UniProtKB-SubCell"/>
</dbReference>
<keyword evidence="2" id="KW-0964">Secreted</keyword>
<evidence type="ECO:0000313" key="8">
    <source>
        <dbReference type="Proteomes" id="UP000557307"/>
    </source>
</evidence>
<organism evidence="7 8">
    <name type="scientific">Rhabdobacter roseus</name>
    <dbReference type="NCBI Taxonomy" id="1655419"/>
    <lineage>
        <taxon>Bacteria</taxon>
        <taxon>Pseudomonadati</taxon>
        <taxon>Bacteroidota</taxon>
        <taxon>Cytophagia</taxon>
        <taxon>Cytophagales</taxon>
        <taxon>Cytophagaceae</taxon>
        <taxon>Rhabdobacter</taxon>
    </lineage>
</organism>
<name>A0A840TTC2_9BACT</name>
<dbReference type="InterPro" id="IPR028994">
    <property type="entry name" value="Integrin_alpha_N"/>
</dbReference>
<dbReference type="Pfam" id="PF25023">
    <property type="entry name" value="TEN_YD-shell"/>
    <property type="match status" value="1"/>
</dbReference>
<evidence type="ECO:0000256" key="2">
    <source>
        <dbReference type="ARBA" id="ARBA00022525"/>
    </source>
</evidence>
<accession>A0A840TTC2</accession>
<evidence type="ECO:0000256" key="1">
    <source>
        <dbReference type="ARBA" id="ARBA00004613"/>
    </source>
</evidence>
<dbReference type="Proteomes" id="UP000557307">
    <property type="component" value="Unassembled WGS sequence"/>
</dbReference>
<dbReference type="NCBIfam" id="TIGR01643">
    <property type="entry name" value="YD_repeat_2x"/>
    <property type="match status" value="2"/>
</dbReference>
<sequence>MYSPLLNRPPCNLRWLSFCGVLLLAVWEVRGQEVVPGSDFGYTSGSFAVSDAGAATYTIPLFAPPGTAGLQPQLSLQYSSLGGNGPLGLGWSLQGLSAITRTGRTRAQDETVTATNQTKAVALNVSYTQDDRYALDGSRLVLAPESILPNRRFDGNYGKDQTVYYTEQQSFTKVILYANPTTGAPQSFKAYAKSGLIYEYGTADNARVIDPTKQVGVQWLVNRIEDRRGNYMTFRYLQDATTGEAYPESIEYTGNVAGGLAPYNKITFVYETRPDVTALYGQRFQQKTTLTRRLKAIQVHAQNTLIRQYNLAYVANRYSQLSSLTECDGTGQCFKPTTFQWQQETGSPGQAVTLASNATNIIGDFNGDGLQDYVIFNRIPTPTAVNQWSVTTIYQFYINNGQGGFSFAGEVRPPTPQILSDASLSDFLNRRPFVAELNGDNVDDVVLNWSKLQYIPGVPVPVNTGFEFILSKAIPGNPYACSFIYSVSAIYGSTLPLFADVSGDAISDQTVLTYTSSGQPVIGTSQIVSDIPGDKYAVYYQMGEYSSIPGYNAGLSYANPHHHLVDLNGDGLSELFIYDKNSGQNLTVFTGSVLVDSSLVERQNNYRVGYRSYLRNTVTPGLMGAASGTALFFDANADKLPDLIYYLPSENLLRIVPNRGDGTFDSALDHKPLLGTTPVVTTYPNLLQLDHDADGLMDLIFYEKTNGNNVLFLNQGDFTFAPATQASNVYPPTMFKTGNWYKIGPFLKGSVADVLYFDAAQNKTFILPLGQKNTILITKITDGSHLTTTIQYDNLLNRDFHQRTGNIQYPVIDFQAALSVAAKARVNSPDGYKTTRTYRYEGATLNIEGRGFRGFSKIIETDTTTGIYTIKTFRQGIDSWRYGGHSLLKTERFYADGSPISVTENTATLIPYPTTTPGNQLNRAKCFLAYYSIQKTIDFVTGKTRFVRQQLDPYGNPIYQVTDYANGFRDSIQTTYQNDTNRWLLGLPTHTTQFHLGTGQTTISRQSSAEYDAVTGLVTQQTAFPNLNDQQKQVTTYTYDAFGNRIQQDLTAWHGTQAETRTNKATYDATGRFTLTETNPLNQVFRATYDPKWGHLLTATDPNNLVTTYQYDGFGRLTKQTAPDGTWIATAYRQASVSLFKSPPNAVSLTYQQTSAGQIFLEQVDAYGRSVQTRAKSFDGRFSVVDRTYRQGDASTQTQETYPYFEGETDGGYTLRENDLLGRTAKLQETKAGGLRTASITYAGPLVMTTNFKGQTSVAVSDAKDQLLEARRNDGHNVFYGYNPAGEPVASRDLMNNTIVHDYDARGFETASSDPDMGLYQYTYNGFGELTGQTYPNGDVVQMEYDKLGRLIKRTEKEGTTTWQYDMGNKAVGKLASVTSYGSQTTYTYDNLGRLNQEKQVIDGQTYTSTYAYDSQGRVQELTYPTGLKVKYVYNAHGFLSELRHGITNALFWQRTATDARGNTTLQQFGNGVVTEKQYDPATRYLTGITSRHNTTILQQFAYQYDELANLTERNNVKRNKTETFTYDALNRLTSSQVTGANSIMLEYDELGNITSKSDVGKYHYGSTGNGPHQLRSIALYAEGIPCSYALNIASEYTSFNKANRVANDTAYLQITYGPDHQRVMQKLFVRNTLTRTKRYVGKLLEVETFADGRSRTTHFLNGLSLWIDDKAANGTTASQTQYLLTDHLGSVTGLTGANGTLLTEYSFDAWGQRRNADWSPLTTQFTGHERGFTQHEHYDLFNLIDMNGRAYDPVLARFLSPDPFVQDRANLQAYNRYSYVMNNPLNATDPSGYTSSPVYIQQVNQGGSFSVYIQQVGLTHAQSQVNFTLNPYQLAAINQQSTNQLPSSFTGQIKSSDGPSLVIAKGLGGSTSNSTTPASYASGSSKSKPKVSFSVVPGFDFTRGNPFERHIIEATDPLPNSSSLDYVSNTSLAFDRTAVSLKNHTGSSTVGNNLKLYPENPETGRSFRGNQHVKTYSLAGFGVKIGRVSGPLGHAVNVTQIGVGVHQDGGNFGKNAQVATGGAAGGLVGAWSGTILGAESGGLAGSFFGPVGTLVGGFIGGVVGGITWGYMGQEVGKDLSK</sequence>
<dbReference type="GO" id="GO:0005737">
    <property type="term" value="C:cytoplasm"/>
    <property type="evidence" value="ECO:0007669"/>
    <property type="project" value="InterPro"/>
</dbReference>
<dbReference type="InterPro" id="IPR003284">
    <property type="entry name" value="Sal_SpvB"/>
</dbReference>
<dbReference type="PANTHER" id="PTHR32305:SF15">
    <property type="entry name" value="PROTEIN RHSA-RELATED"/>
    <property type="match status" value="1"/>
</dbReference>
<dbReference type="PANTHER" id="PTHR32305">
    <property type="match status" value="1"/>
</dbReference>
<dbReference type="InterPro" id="IPR056823">
    <property type="entry name" value="TEN-like_YD-shell"/>
</dbReference>
<gene>
    <name evidence="7" type="ORF">HNQ92_001055</name>
</gene>
<keyword evidence="8" id="KW-1185">Reference proteome</keyword>
<feature type="region of interest" description="Disordered" evidence="5">
    <location>
        <begin position="1866"/>
        <end position="1890"/>
    </location>
</feature>